<evidence type="ECO:0000256" key="1">
    <source>
        <dbReference type="ARBA" id="ARBA00038158"/>
    </source>
</evidence>
<dbReference type="Gene3D" id="3.40.50.150">
    <property type="entry name" value="Vaccinia Virus protein VP39"/>
    <property type="match status" value="1"/>
</dbReference>
<feature type="region of interest" description="Disordered" evidence="2">
    <location>
        <begin position="1"/>
        <end position="36"/>
    </location>
</feature>
<dbReference type="CDD" id="cd02440">
    <property type="entry name" value="AdoMet_MTases"/>
    <property type="match status" value="1"/>
</dbReference>
<dbReference type="PANTHER" id="PTHR43591:SF10">
    <property type="entry name" value="ABC TRANSMEMBRANE TYPE-1 DOMAIN-CONTAINING PROTEIN-RELATED"/>
    <property type="match status" value="1"/>
</dbReference>
<dbReference type="STRING" id="1051616.A0A3M9YDP1"/>
<evidence type="ECO:0000313" key="3">
    <source>
        <dbReference type="EMBL" id="RNJ58637.1"/>
    </source>
</evidence>
<accession>A0A3M9YDP1</accession>
<comment type="similarity">
    <text evidence="1">Belongs to the methyltransferase superfamily. LaeA methyltransferase family.</text>
</comment>
<dbReference type="InterPro" id="IPR029063">
    <property type="entry name" value="SAM-dependent_MTases_sf"/>
</dbReference>
<reference evidence="3 4" key="1">
    <citation type="submission" date="2018-10" db="EMBL/GenBank/DDBJ databases">
        <title>Genome sequence of Verticillium nonalfalfae VnAa140.</title>
        <authorList>
            <person name="Stajich J.E."/>
            <person name="Kasson M.T."/>
        </authorList>
    </citation>
    <scope>NUCLEOTIDE SEQUENCE [LARGE SCALE GENOMIC DNA]</scope>
    <source>
        <strain evidence="3 4">VnAa140</strain>
    </source>
</reference>
<dbReference type="PANTHER" id="PTHR43591">
    <property type="entry name" value="METHYLTRANSFERASE"/>
    <property type="match status" value="1"/>
</dbReference>
<dbReference type="EMBL" id="RBVV01000025">
    <property type="protein sequence ID" value="RNJ58637.1"/>
    <property type="molecule type" value="Genomic_DNA"/>
</dbReference>
<evidence type="ECO:0000313" key="4">
    <source>
        <dbReference type="Proteomes" id="UP000267145"/>
    </source>
</evidence>
<dbReference type="GeneID" id="39608198"/>
<dbReference type="Proteomes" id="UP000267145">
    <property type="component" value="Unassembled WGS sequence"/>
</dbReference>
<name>A0A3M9YDP1_9PEZI</name>
<organism evidence="3 4">
    <name type="scientific">Verticillium nonalfalfae</name>
    <dbReference type="NCBI Taxonomy" id="1051616"/>
    <lineage>
        <taxon>Eukaryota</taxon>
        <taxon>Fungi</taxon>
        <taxon>Dikarya</taxon>
        <taxon>Ascomycota</taxon>
        <taxon>Pezizomycotina</taxon>
        <taxon>Sordariomycetes</taxon>
        <taxon>Hypocreomycetidae</taxon>
        <taxon>Glomerellales</taxon>
        <taxon>Plectosphaerellaceae</taxon>
        <taxon>Verticillium</taxon>
    </lineage>
</organism>
<sequence>MSSQQQSQQPSIAADPDVVGNLENDNDSSADVESLRESTASLRSSILEYRNINGRHFQSSKTTDYWAPTDEKHIEGFDLAYDTLHNLPMNNQKALANHNSHQYMLLLMDNKLYNAPIGNNPQRILDIGTGTGIWAIDMAEEFPSAEVLGTDISAVQPSWLPPNCKFEIDDAQLDWTFPVNHFSYIHARHLYGGIDDWPKLYRQAFTHCAPGGWFENVEIELTTRTENPRYTLGPDHVFTQWRDLFFAAGDKIGRTFRIAENNRMERDMRDAGFVDIVTHQWKVPIGGWASDPKLKKVGLFNGLFIDQSIDGFVIFPIGEILGWSFDEVTVLVANMRAALRDPKALPYYNLHMVYGRKPGNAVSPPLSPQKSPSPPA</sequence>
<evidence type="ECO:0008006" key="5">
    <source>
        <dbReference type="Google" id="ProtNLM"/>
    </source>
</evidence>
<dbReference type="AlphaFoldDB" id="A0A3M9YDP1"/>
<protein>
    <recommendedName>
        <fullName evidence="5">Methyltransferase</fullName>
    </recommendedName>
</protein>
<gene>
    <name evidence="3" type="ORF">D7B24_004509</name>
</gene>
<dbReference type="SUPFAM" id="SSF53335">
    <property type="entry name" value="S-adenosyl-L-methionine-dependent methyltransferases"/>
    <property type="match status" value="1"/>
</dbReference>
<dbReference type="GO" id="GO:0008168">
    <property type="term" value="F:methyltransferase activity"/>
    <property type="evidence" value="ECO:0007669"/>
    <property type="project" value="TreeGrafter"/>
</dbReference>
<keyword evidence="4" id="KW-1185">Reference proteome</keyword>
<comment type="caution">
    <text evidence="3">The sequence shown here is derived from an EMBL/GenBank/DDBJ whole genome shotgun (WGS) entry which is preliminary data.</text>
</comment>
<dbReference type="Pfam" id="PF13489">
    <property type="entry name" value="Methyltransf_23"/>
    <property type="match status" value="1"/>
</dbReference>
<evidence type="ECO:0000256" key="2">
    <source>
        <dbReference type="SAM" id="MobiDB-lite"/>
    </source>
</evidence>
<proteinExistence type="inferred from homology"/>
<dbReference type="RefSeq" id="XP_028496795.1">
    <property type="nucleotide sequence ID" value="XM_028638677.1"/>
</dbReference>